<protein>
    <recommendedName>
        <fullName evidence="4">Zinc-finger domain-containing protein</fullName>
    </recommendedName>
</protein>
<keyword evidence="3" id="KW-1185">Reference proteome</keyword>
<accession>A0A517ZCG9</accession>
<dbReference type="KEGG" id="mri:Mal4_45490"/>
<dbReference type="EMBL" id="CP036275">
    <property type="protein sequence ID" value="QDU40194.1"/>
    <property type="molecule type" value="Genomic_DNA"/>
</dbReference>
<evidence type="ECO:0000256" key="1">
    <source>
        <dbReference type="SAM" id="Phobius"/>
    </source>
</evidence>
<gene>
    <name evidence="2" type="ORF">Mal4_45490</name>
</gene>
<evidence type="ECO:0008006" key="4">
    <source>
        <dbReference type="Google" id="ProtNLM"/>
    </source>
</evidence>
<evidence type="ECO:0000313" key="3">
    <source>
        <dbReference type="Proteomes" id="UP000320496"/>
    </source>
</evidence>
<dbReference type="AlphaFoldDB" id="A0A517ZCG9"/>
<keyword evidence="1" id="KW-0472">Membrane</keyword>
<feature type="transmembrane region" description="Helical" evidence="1">
    <location>
        <begin position="103"/>
        <end position="121"/>
    </location>
</feature>
<sequence length="267" mass="28717">MNCHKALEQLDACPPELAETGDPAMQAAQLHVESCADCRELLRARRAFDVRVATAMEDVPVPDGLKDRLLQSLAEDAGGPDGQPKPVPAAAGRVDRRTFARRLIGGAVLLLMGALGLGWYVSTREVPLTLADARSRLNMLLTDAEQPLAFDALEAFDGRFDAALPEGAWNDLVVGGPRGVNINGRGGHDAAVYAIDKPGRRGVRGWLFVFAPRRIVDGPDDSVPVEANAQYLPFPNVAWTEGNRVVVCYLEQGDVSTLRARMLGTPA</sequence>
<organism evidence="2 3">
    <name type="scientific">Maioricimonas rarisocia</name>
    <dbReference type="NCBI Taxonomy" id="2528026"/>
    <lineage>
        <taxon>Bacteria</taxon>
        <taxon>Pseudomonadati</taxon>
        <taxon>Planctomycetota</taxon>
        <taxon>Planctomycetia</taxon>
        <taxon>Planctomycetales</taxon>
        <taxon>Planctomycetaceae</taxon>
        <taxon>Maioricimonas</taxon>
    </lineage>
</organism>
<name>A0A517ZCG9_9PLAN</name>
<keyword evidence="1" id="KW-0812">Transmembrane</keyword>
<dbReference type="RefSeq" id="WP_145371313.1">
    <property type="nucleotide sequence ID" value="NZ_CP036275.1"/>
</dbReference>
<evidence type="ECO:0000313" key="2">
    <source>
        <dbReference type="EMBL" id="QDU40194.1"/>
    </source>
</evidence>
<keyword evidence="1" id="KW-1133">Transmembrane helix</keyword>
<proteinExistence type="predicted"/>
<dbReference type="Proteomes" id="UP000320496">
    <property type="component" value="Chromosome"/>
</dbReference>
<dbReference type="OrthoDB" id="287829at2"/>
<reference evidence="2 3" key="1">
    <citation type="submission" date="2019-02" db="EMBL/GenBank/DDBJ databases">
        <title>Deep-cultivation of Planctomycetes and their phenomic and genomic characterization uncovers novel biology.</title>
        <authorList>
            <person name="Wiegand S."/>
            <person name="Jogler M."/>
            <person name="Boedeker C."/>
            <person name="Pinto D."/>
            <person name="Vollmers J."/>
            <person name="Rivas-Marin E."/>
            <person name="Kohn T."/>
            <person name="Peeters S.H."/>
            <person name="Heuer A."/>
            <person name="Rast P."/>
            <person name="Oberbeckmann S."/>
            <person name="Bunk B."/>
            <person name="Jeske O."/>
            <person name="Meyerdierks A."/>
            <person name="Storesund J.E."/>
            <person name="Kallscheuer N."/>
            <person name="Luecker S."/>
            <person name="Lage O.M."/>
            <person name="Pohl T."/>
            <person name="Merkel B.J."/>
            <person name="Hornburger P."/>
            <person name="Mueller R.-W."/>
            <person name="Bruemmer F."/>
            <person name="Labrenz M."/>
            <person name="Spormann A.M."/>
            <person name="Op den Camp H."/>
            <person name="Overmann J."/>
            <person name="Amann R."/>
            <person name="Jetten M.S.M."/>
            <person name="Mascher T."/>
            <person name="Medema M.H."/>
            <person name="Devos D.P."/>
            <person name="Kaster A.-K."/>
            <person name="Ovreas L."/>
            <person name="Rohde M."/>
            <person name="Galperin M.Y."/>
            <person name="Jogler C."/>
        </authorList>
    </citation>
    <scope>NUCLEOTIDE SEQUENCE [LARGE SCALE GENOMIC DNA]</scope>
    <source>
        <strain evidence="2 3">Mal4</strain>
    </source>
</reference>